<dbReference type="EMBL" id="JAZDRO010000001">
    <property type="protein sequence ID" value="MEE2565433.1"/>
    <property type="molecule type" value="Genomic_DNA"/>
</dbReference>
<proteinExistence type="predicted"/>
<keyword evidence="3" id="KW-1185">Reference proteome</keyword>
<dbReference type="InterPro" id="IPR006016">
    <property type="entry name" value="UspA"/>
</dbReference>
<dbReference type="Gene3D" id="3.40.50.12370">
    <property type="match status" value="1"/>
</dbReference>
<evidence type="ECO:0000313" key="2">
    <source>
        <dbReference type="EMBL" id="MEE2565433.1"/>
    </source>
</evidence>
<dbReference type="Proteomes" id="UP001310692">
    <property type="component" value="Unassembled WGS sequence"/>
</dbReference>
<sequence length="158" mass="16948">MTEPKRKFLVVADTSEECHAALYFAARRAQATGRSLMILAVIEPSNFDHWIGVSETMRREAEDAAMQLMESLAEEAEGITGVRPDMLMREGDLRQCLATLVEEDESIALLVLGASDSGEGPGPLVSALARGKGLFGSRPIPITVVPGSMTMDAIEAVT</sequence>
<dbReference type="Pfam" id="PF00582">
    <property type="entry name" value="Usp"/>
    <property type="match status" value="1"/>
</dbReference>
<name>A0ABU7LV58_9PROT</name>
<evidence type="ECO:0000313" key="3">
    <source>
        <dbReference type="Proteomes" id="UP001310692"/>
    </source>
</evidence>
<comment type="caution">
    <text evidence="2">The sequence shown here is derived from an EMBL/GenBank/DDBJ whole genome shotgun (WGS) entry which is preliminary data.</text>
</comment>
<evidence type="ECO:0000259" key="1">
    <source>
        <dbReference type="Pfam" id="PF00582"/>
    </source>
</evidence>
<dbReference type="RefSeq" id="WP_330194969.1">
    <property type="nucleotide sequence ID" value="NZ_JAZDRO010000001.1"/>
</dbReference>
<protein>
    <submittedName>
        <fullName evidence="2">Universal stress protein</fullName>
    </submittedName>
</protein>
<reference evidence="2 3" key="1">
    <citation type="submission" date="2024-01" db="EMBL/GenBank/DDBJ databases">
        <title>Hyphobacterium bacterium isolated from marine sediment.</title>
        <authorList>
            <person name="Zhao S."/>
        </authorList>
    </citation>
    <scope>NUCLEOTIDE SEQUENCE [LARGE SCALE GENOMIC DNA]</scope>
    <source>
        <strain evidence="2 3">Y60-23</strain>
    </source>
</reference>
<organism evidence="2 3">
    <name type="scientific">Hyphobacterium marinum</name>
    <dbReference type="NCBI Taxonomy" id="3116574"/>
    <lineage>
        <taxon>Bacteria</taxon>
        <taxon>Pseudomonadati</taxon>
        <taxon>Pseudomonadota</taxon>
        <taxon>Alphaproteobacteria</taxon>
        <taxon>Maricaulales</taxon>
        <taxon>Maricaulaceae</taxon>
        <taxon>Hyphobacterium</taxon>
    </lineage>
</organism>
<gene>
    <name evidence="2" type="ORF">V0U35_01975</name>
</gene>
<dbReference type="CDD" id="cd00293">
    <property type="entry name" value="USP-like"/>
    <property type="match status" value="1"/>
</dbReference>
<feature type="domain" description="UspA" evidence="1">
    <location>
        <begin position="6"/>
        <end position="117"/>
    </location>
</feature>
<accession>A0ABU7LV58</accession>
<dbReference type="SUPFAM" id="SSF52402">
    <property type="entry name" value="Adenine nucleotide alpha hydrolases-like"/>
    <property type="match status" value="1"/>
</dbReference>